<organism evidence="7 8">
    <name type="scientific">Candidatus Pelagibacter giovannonii</name>
    <dbReference type="NCBI Taxonomy" id="2563896"/>
    <lineage>
        <taxon>Bacteria</taxon>
        <taxon>Pseudomonadati</taxon>
        <taxon>Pseudomonadota</taxon>
        <taxon>Alphaproteobacteria</taxon>
        <taxon>Candidatus Pelagibacterales</taxon>
        <taxon>Candidatus Pelagibacteraceae</taxon>
        <taxon>Candidatus Pelagibacter</taxon>
    </lineage>
</organism>
<dbReference type="InterPro" id="IPR001775">
    <property type="entry name" value="GspD/PilQ"/>
</dbReference>
<dbReference type="InterPro" id="IPR051808">
    <property type="entry name" value="Type_IV_pilus_biogenesis"/>
</dbReference>
<evidence type="ECO:0000256" key="2">
    <source>
        <dbReference type="ARBA" id="ARBA00022448"/>
    </source>
</evidence>
<evidence type="ECO:0000256" key="3">
    <source>
        <dbReference type="ARBA" id="ARBA00023136"/>
    </source>
</evidence>
<dbReference type="Gene3D" id="3.30.1370.130">
    <property type="match status" value="1"/>
</dbReference>
<dbReference type="PRINTS" id="PR00811">
    <property type="entry name" value="BCTERIALGSPD"/>
</dbReference>
<dbReference type="Proteomes" id="UP000501094">
    <property type="component" value="Chromosome"/>
</dbReference>
<dbReference type="PROSITE" id="PS51257">
    <property type="entry name" value="PROKAR_LIPOPROTEIN"/>
    <property type="match status" value="1"/>
</dbReference>
<evidence type="ECO:0000313" key="8">
    <source>
        <dbReference type="Proteomes" id="UP000501094"/>
    </source>
</evidence>
<dbReference type="Pfam" id="PF00263">
    <property type="entry name" value="Secretin"/>
    <property type="match status" value="1"/>
</dbReference>
<comment type="similarity">
    <text evidence="5">Belongs to the bacterial secretin family.</text>
</comment>
<dbReference type="InterPro" id="IPR004846">
    <property type="entry name" value="T2SS/T3SS_dom"/>
</dbReference>
<dbReference type="PANTHER" id="PTHR30604">
    <property type="entry name" value="PROTEIN TRANSPORT PROTEIN HOFQ"/>
    <property type="match status" value="1"/>
</dbReference>
<name>A0A6H1Q4P9_9PROT</name>
<keyword evidence="8" id="KW-1185">Reference proteome</keyword>
<dbReference type="RefSeq" id="WP_168607189.1">
    <property type="nucleotide sequence ID" value="NZ_CP038852.1"/>
</dbReference>
<evidence type="ECO:0000256" key="4">
    <source>
        <dbReference type="ARBA" id="ARBA00023237"/>
    </source>
</evidence>
<evidence type="ECO:0000256" key="1">
    <source>
        <dbReference type="ARBA" id="ARBA00004370"/>
    </source>
</evidence>
<dbReference type="PANTHER" id="PTHR30604:SF1">
    <property type="entry name" value="DNA UTILIZATION PROTEIN HOFQ"/>
    <property type="match status" value="1"/>
</dbReference>
<evidence type="ECO:0000256" key="5">
    <source>
        <dbReference type="RuleBase" id="RU004003"/>
    </source>
</evidence>
<dbReference type="InterPro" id="IPR011662">
    <property type="entry name" value="Secretin/TonB_short_N"/>
</dbReference>
<dbReference type="GO" id="GO:0019867">
    <property type="term" value="C:outer membrane"/>
    <property type="evidence" value="ECO:0007669"/>
    <property type="project" value="InterPro"/>
</dbReference>
<comment type="subcellular location">
    <subcellularLocation>
        <location evidence="1">Membrane</location>
    </subcellularLocation>
</comment>
<accession>A0A6H1Q4P9</accession>
<dbReference type="EMBL" id="CP038852">
    <property type="protein sequence ID" value="QIZ21333.1"/>
    <property type="molecule type" value="Genomic_DNA"/>
</dbReference>
<keyword evidence="2" id="KW-0813">Transport</keyword>
<feature type="domain" description="Secretin/TonB short N-terminal" evidence="6">
    <location>
        <begin position="120"/>
        <end position="170"/>
    </location>
</feature>
<dbReference type="GO" id="GO:0009306">
    <property type="term" value="P:protein secretion"/>
    <property type="evidence" value="ECO:0007669"/>
    <property type="project" value="InterPro"/>
</dbReference>
<dbReference type="KEGG" id="peg:E5R92_05995"/>
<gene>
    <name evidence="7" type="ORF">E5R92_05995</name>
</gene>
<keyword evidence="4" id="KW-0998">Cell outer membrane</keyword>
<proteinExistence type="inferred from homology"/>
<evidence type="ECO:0000313" key="7">
    <source>
        <dbReference type="EMBL" id="QIZ21333.1"/>
    </source>
</evidence>
<dbReference type="AlphaFoldDB" id="A0A6H1Q4P9"/>
<protein>
    <submittedName>
        <fullName evidence="7">Pilus assembly protein PilQ</fullName>
    </submittedName>
</protein>
<dbReference type="Gene3D" id="3.30.1370.120">
    <property type="match status" value="1"/>
</dbReference>
<dbReference type="InterPro" id="IPR038591">
    <property type="entry name" value="NolW-like_sf"/>
</dbReference>
<sequence length="518" mass="55606">MNFKKNILFLILPLVLIFLTGCAEQLAKKSGSFKHDTPLIKTDIKKIGQKEVDKSVEMGPIPVEGDVVELKKRKQISSVKERNYLLISDEFENLKQNVSFKFQALDFKEAMKLMSEIGEINILVGEDVAGAITAELVNVPWDKAFNALLDLKNYAADIDVASNIIRVSTPANLTSQEGYKSARASAVKKKVELEDSVEPIISEIFRLYYITPTEAKATITELFTTVGTSGNYIPIQVTEEVTTRSIIVRGKEKDLDIVDKVIREIDKRTKQVLIEAFIVEATSTFAQNLGKRLGAAYTRKSVRIGGTQGGSSVGAASGTGAALSDSTGAFTSGAGTDNLVNFGSAAATSGIGILKKTGSAVLKVELDFLESQGLSKTVSNPKLFTLDNHQASINQGETIYIDGGDGEDKPVDASLKLIVTPNIIGDGNVMLSIQVNNDTPNRSSPGTPGVNKMEINTKLLVADGDIVVIGGIKKNNVANNREGVPGTKKIPVLGKVLSGKSDSDTMTELLVFIAPRVL</sequence>
<evidence type="ECO:0000259" key="6">
    <source>
        <dbReference type="SMART" id="SM00965"/>
    </source>
</evidence>
<dbReference type="SMART" id="SM00965">
    <property type="entry name" value="STN"/>
    <property type="match status" value="1"/>
</dbReference>
<reference evidence="7 8" key="1">
    <citation type="journal article" date="2020" name="Nat. Microbiol.">
        <title>Lysogenic host-virus interactions in SAR11 marine bacteria.</title>
        <authorList>
            <person name="Morris R.M."/>
            <person name="Cain K.R."/>
            <person name="Hvorecny K.L."/>
            <person name="Kollman J.M."/>
        </authorList>
    </citation>
    <scope>NUCLEOTIDE SEQUENCE [LARGE SCALE GENOMIC DNA]</scope>
    <source>
        <strain evidence="7 8">NP1</strain>
    </source>
</reference>
<keyword evidence="3" id="KW-0472">Membrane</keyword>